<dbReference type="Proteomes" id="UP000028045">
    <property type="component" value="Unassembled WGS sequence"/>
</dbReference>
<protein>
    <submittedName>
        <fullName evidence="2">Uncharacterized protein</fullName>
    </submittedName>
</protein>
<organism evidence="2 3">
    <name type="scientific">Stachybotrys chartarum (strain CBS 109288 / IBT 7711)</name>
    <name type="common">Toxic black mold</name>
    <name type="synonym">Stilbospora chartarum</name>
    <dbReference type="NCBI Taxonomy" id="1280523"/>
    <lineage>
        <taxon>Eukaryota</taxon>
        <taxon>Fungi</taxon>
        <taxon>Dikarya</taxon>
        <taxon>Ascomycota</taxon>
        <taxon>Pezizomycotina</taxon>
        <taxon>Sordariomycetes</taxon>
        <taxon>Hypocreomycetidae</taxon>
        <taxon>Hypocreales</taxon>
        <taxon>Stachybotryaceae</taxon>
        <taxon>Stachybotrys</taxon>
    </lineage>
</organism>
<keyword evidence="3" id="KW-1185">Reference proteome</keyword>
<reference evidence="2 3" key="1">
    <citation type="journal article" date="2014" name="BMC Genomics">
        <title>Comparative genome sequencing reveals chemotype-specific gene clusters in the toxigenic black mold Stachybotrys.</title>
        <authorList>
            <person name="Semeiks J."/>
            <person name="Borek D."/>
            <person name="Otwinowski Z."/>
            <person name="Grishin N.V."/>
        </authorList>
    </citation>
    <scope>NUCLEOTIDE SEQUENCE [LARGE SCALE GENOMIC DNA]</scope>
    <source>
        <strain evidence="3">CBS 109288 / IBT 7711</strain>
    </source>
</reference>
<evidence type="ECO:0000313" key="3">
    <source>
        <dbReference type="Proteomes" id="UP000028045"/>
    </source>
</evidence>
<feature type="compositionally biased region" description="Polar residues" evidence="1">
    <location>
        <begin position="195"/>
        <end position="206"/>
    </location>
</feature>
<accession>A0A084B1D8</accession>
<evidence type="ECO:0000256" key="1">
    <source>
        <dbReference type="SAM" id="MobiDB-lite"/>
    </source>
</evidence>
<dbReference type="AlphaFoldDB" id="A0A084B1D8"/>
<gene>
    <name evidence="2" type="ORF">S7711_11280</name>
</gene>
<proteinExistence type="predicted"/>
<sequence length="394" mass="43843">MVRGTVCGAWNTGRGIILGWDFASVIGYAPLPHSLCELKHVSISSCGRRITRPTPAFVCYVFSAQSFSSTEFKLCNRPGGKLFFPGGVIGVLCVLLENQLADIMVHSAKPKLDTAGLKLPEEHQRTGRPDRSVPCVQRTLPWLPTVRCCCPLRCPTPPIQFSIFKFNIKSKDERNIGPNHGPSMPRRSTRALTAPPSQLEMTSQSPPFRWRPHAPAHVRASPSRDAACETLLLHAASDPPGTLSPNPTTIVRSFLHHPSIYLHTQAVAPGFDLCVKPPSAGCGSRACTDKENRQFVVFLFHFFLQAKTTKTRRGLPAIHPEQHISLSTNTTTHTSFVFIRGRWLLKSKRRCHGLNHHDNPPELLSPVQLSFTRALRRDHDAIGLRHNSFLHLRI</sequence>
<dbReference type="HOGENOM" id="CLU_700524_0_0_1"/>
<feature type="region of interest" description="Disordered" evidence="1">
    <location>
        <begin position="172"/>
        <end position="215"/>
    </location>
</feature>
<evidence type="ECO:0000313" key="2">
    <source>
        <dbReference type="EMBL" id="KEY71367.1"/>
    </source>
</evidence>
<name>A0A084B1D8_STACB</name>
<dbReference type="EMBL" id="KL648311">
    <property type="protein sequence ID" value="KEY71367.1"/>
    <property type="molecule type" value="Genomic_DNA"/>
</dbReference>